<gene>
    <name evidence="7" type="ORF">PUV54_14890</name>
</gene>
<dbReference type="Pfam" id="PF00005">
    <property type="entry name" value="ABC_tran"/>
    <property type="match status" value="2"/>
</dbReference>
<comment type="similarity">
    <text evidence="2">Belongs to the ABC transporter superfamily.</text>
</comment>
<dbReference type="InterPro" id="IPR027417">
    <property type="entry name" value="P-loop_NTPase"/>
</dbReference>
<comment type="subcellular location">
    <subcellularLocation>
        <location evidence="1">Cell inner membrane</location>
        <topology evidence="1">Peripheral membrane protein</topology>
    </subcellularLocation>
</comment>
<dbReference type="NCBIfam" id="NF007739">
    <property type="entry name" value="PRK10419.1"/>
    <property type="match status" value="2"/>
</dbReference>
<dbReference type="InterPro" id="IPR013563">
    <property type="entry name" value="Oligopep_ABC_C"/>
</dbReference>
<dbReference type="Pfam" id="PF08352">
    <property type="entry name" value="oligo_HPY"/>
    <property type="match status" value="1"/>
</dbReference>
<evidence type="ECO:0000256" key="2">
    <source>
        <dbReference type="ARBA" id="ARBA00005417"/>
    </source>
</evidence>
<dbReference type="GO" id="GO:0015833">
    <property type="term" value="P:peptide transport"/>
    <property type="evidence" value="ECO:0007669"/>
    <property type="project" value="InterPro"/>
</dbReference>
<dbReference type="PROSITE" id="PS00211">
    <property type="entry name" value="ABC_TRANSPORTER_1"/>
    <property type="match status" value="1"/>
</dbReference>
<feature type="domain" description="ABC transporter" evidence="6">
    <location>
        <begin position="5"/>
        <end position="250"/>
    </location>
</feature>
<proteinExistence type="inferred from homology"/>
<dbReference type="KEGG" id="hfl:PUV54_14890"/>
<name>A0AAE9ZCY5_9PROT</name>
<keyword evidence="5 7" id="KW-0067">ATP-binding</keyword>
<evidence type="ECO:0000259" key="6">
    <source>
        <dbReference type="PROSITE" id="PS50893"/>
    </source>
</evidence>
<evidence type="ECO:0000256" key="4">
    <source>
        <dbReference type="ARBA" id="ARBA00022741"/>
    </source>
</evidence>
<dbReference type="GO" id="GO:0016887">
    <property type="term" value="F:ATP hydrolysis activity"/>
    <property type="evidence" value="ECO:0007669"/>
    <property type="project" value="InterPro"/>
</dbReference>
<dbReference type="AlphaFoldDB" id="A0AAE9ZCY5"/>
<sequence>MSCVLAIENLSLQLGGRRVLEDVSLTLQSGEVTALIGRSGSGKSMTALAIMGLAPGDAHISGAIKLDDVDLLKMDQKSLCAVRGAKVGMVFQEPMTALNPLHTIAAQVAEVFLTHENTSREDAYNKARNTLTRVGLDPNIIPHDRFPHQLSGGQRQRAVIAMAIAMKPKVLIADEPTTALDVTTQAHILDLLRHLAKVEGMALLLITHDLAVVSNIADNIAVIKDGSIIDYGHADRFYSREADSRSREYLPARVVRNKRKLCEETVLSTQNIICEYAQRPHSLLSRPTKFRAVENVSFELKKGENLGLVGESGCGKSTLAQALLGLVPLADGGIALAKEKFPTKDAAAMRRLRRKIQIVFQDPYSSFNPRQHIIDIIAEPFHLHDQKLSAYEKRSRVCALLQSVGLSENDADKYPHQFSGGQRQRIATARALATEPDIIVLDEATSALDVVSRNRILALLEKLSEERGVSLLLITHDLSVIRDIADRVMIMRAGRIIETGQTRAIFEAPREPYTKALIEAAPAIKWRDTGSGEEYV</sequence>
<dbReference type="InterPro" id="IPR003593">
    <property type="entry name" value="AAA+_ATPase"/>
</dbReference>
<dbReference type="InterPro" id="IPR017871">
    <property type="entry name" value="ABC_transporter-like_CS"/>
</dbReference>
<dbReference type="NCBIfam" id="NF008453">
    <property type="entry name" value="PRK11308.1"/>
    <property type="match status" value="2"/>
</dbReference>
<dbReference type="GO" id="GO:0005886">
    <property type="term" value="C:plasma membrane"/>
    <property type="evidence" value="ECO:0007669"/>
    <property type="project" value="UniProtKB-SubCell"/>
</dbReference>
<dbReference type="PROSITE" id="PS50893">
    <property type="entry name" value="ABC_TRANSPORTER_2"/>
    <property type="match status" value="2"/>
</dbReference>
<organism evidence="7 8">
    <name type="scientific">Hyphococcus flavus</name>
    <dbReference type="NCBI Taxonomy" id="1866326"/>
    <lineage>
        <taxon>Bacteria</taxon>
        <taxon>Pseudomonadati</taxon>
        <taxon>Pseudomonadota</taxon>
        <taxon>Alphaproteobacteria</taxon>
        <taxon>Parvularculales</taxon>
        <taxon>Parvularculaceae</taxon>
        <taxon>Hyphococcus</taxon>
    </lineage>
</organism>
<dbReference type="Gene3D" id="3.40.50.300">
    <property type="entry name" value="P-loop containing nucleotide triphosphate hydrolases"/>
    <property type="match status" value="2"/>
</dbReference>
<protein>
    <submittedName>
        <fullName evidence="7">ABC transporter ATP-binding protein</fullName>
    </submittedName>
</protein>
<evidence type="ECO:0000256" key="3">
    <source>
        <dbReference type="ARBA" id="ARBA00022448"/>
    </source>
</evidence>
<dbReference type="InterPro" id="IPR050319">
    <property type="entry name" value="ABC_transp_ATP-bind"/>
</dbReference>
<keyword evidence="4" id="KW-0547">Nucleotide-binding</keyword>
<dbReference type="SMART" id="SM00382">
    <property type="entry name" value="AAA"/>
    <property type="match status" value="2"/>
</dbReference>
<dbReference type="InterPro" id="IPR003439">
    <property type="entry name" value="ABC_transporter-like_ATP-bd"/>
</dbReference>
<dbReference type="PANTHER" id="PTHR43776:SF7">
    <property type="entry name" value="D,D-DIPEPTIDE TRANSPORT ATP-BINDING PROTEIN DDPF-RELATED"/>
    <property type="match status" value="1"/>
</dbReference>
<dbReference type="EMBL" id="CP118166">
    <property type="protein sequence ID" value="WDI31235.1"/>
    <property type="molecule type" value="Genomic_DNA"/>
</dbReference>
<dbReference type="PANTHER" id="PTHR43776">
    <property type="entry name" value="TRANSPORT ATP-BINDING PROTEIN"/>
    <property type="match status" value="1"/>
</dbReference>
<keyword evidence="3" id="KW-0813">Transport</keyword>
<reference evidence="7" key="1">
    <citation type="submission" date="2023-02" db="EMBL/GenBank/DDBJ databases">
        <title>Genome sequence of Hyphococcus flavus.</title>
        <authorList>
            <person name="Rong J.-C."/>
            <person name="Zhao Q."/>
            <person name="Yi M."/>
            <person name="Wu J.-Y."/>
        </authorList>
    </citation>
    <scope>NUCLEOTIDE SEQUENCE</scope>
    <source>
        <strain evidence="7">MCCC 1K03223</strain>
    </source>
</reference>
<dbReference type="GO" id="GO:0005524">
    <property type="term" value="F:ATP binding"/>
    <property type="evidence" value="ECO:0007669"/>
    <property type="project" value="UniProtKB-KW"/>
</dbReference>
<dbReference type="Proteomes" id="UP001214043">
    <property type="component" value="Chromosome"/>
</dbReference>
<evidence type="ECO:0000256" key="1">
    <source>
        <dbReference type="ARBA" id="ARBA00004417"/>
    </source>
</evidence>
<evidence type="ECO:0000313" key="8">
    <source>
        <dbReference type="Proteomes" id="UP001214043"/>
    </source>
</evidence>
<evidence type="ECO:0000256" key="5">
    <source>
        <dbReference type="ARBA" id="ARBA00022840"/>
    </source>
</evidence>
<dbReference type="SUPFAM" id="SSF52540">
    <property type="entry name" value="P-loop containing nucleoside triphosphate hydrolases"/>
    <property type="match status" value="2"/>
</dbReference>
<feature type="domain" description="ABC transporter" evidence="6">
    <location>
        <begin position="267"/>
        <end position="518"/>
    </location>
</feature>
<dbReference type="GO" id="GO:0055085">
    <property type="term" value="P:transmembrane transport"/>
    <property type="evidence" value="ECO:0007669"/>
    <property type="project" value="UniProtKB-ARBA"/>
</dbReference>
<accession>A0AAE9ZCY5</accession>
<dbReference type="RefSeq" id="WP_274493077.1">
    <property type="nucleotide sequence ID" value="NZ_CP118166.1"/>
</dbReference>
<keyword evidence="8" id="KW-1185">Reference proteome</keyword>
<evidence type="ECO:0000313" key="7">
    <source>
        <dbReference type="EMBL" id="WDI31235.1"/>
    </source>
</evidence>
<dbReference type="CDD" id="cd03257">
    <property type="entry name" value="ABC_NikE_OppD_transporters"/>
    <property type="match status" value="2"/>
</dbReference>